<dbReference type="Pfam" id="PF00561">
    <property type="entry name" value="Abhydrolase_1"/>
    <property type="match status" value="1"/>
</dbReference>
<dbReference type="PANTHER" id="PTHR43194">
    <property type="entry name" value="HYDROLASE ALPHA/BETA FOLD FAMILY"/>
    <property type="match status" value="1"/>
</dbReference>
<dbReference type="STRING" id="54.SAMN02745121_06297"/>
<protein>
    <submittedName>
        <fullName evidence="2">Pimeloyl-ACP methyl ester carboxylesterase</fullName>
    </submittedName>
</protein>
<name>A0A1I2EXW8_9BACT</name>
<dbReference type="EMBL" id="FOMX01000024">
    <property type="protein sequence ID" value="SFE97288.1"/>
    <property type="molecule type" value="Genomic_DNA"/>
</dbReference>
<evidence type="ECO:0000259" key="1">
    <source>
        <dbReference type="Pfam" id="PF00561"/>
    </source>
</evidence>
<accession>A0A1I2EXW8</accession>
<evidence type="ECO:0000313" key="3">
    <source>
        <dbReference type="Proteomes" id="UP000199400"/>
    </source>
</evidence>
<evidence type="ECO:0000313" key="2">
    <source>
        <dbReference type="EMBL" id="SFE97288.1"/>
    </source>
</evidence>
<feature type="domain" description="AB hydrolase-1" evidence="1">
    <location>
        <begin position="20"/>
        <end position="120"/>
    </location>
</feature>
<proteinExistence type="predicted"/>
<dbReference type="Proteomes" id="UP000199400">
    <property type="component" value="Unassembled WGS sequence"/>
</dbReference>
<dbReference type="InterPro" id="IPR029058">
    <property type="entry name" value="AB_hydrolase_fold"/>
</dbReference>
<dbReference type="RefSeq" id="WP_096327709.1">
    <property type="nucleotide sequence ID" value="NZ_FOMX01000024.1"/>
</dbReference>
<dbReference type="Gene3D" id="3.40.50.1820">
    <property type="entry name" value="alpha/beta hydrolase"/>
    <property type="match status" value="1"/>
</dbReference>
<reference evidence="3" key="1">
    <citation type="submission" date="2016-10" db="EMBL/GenBank/DDBJ databases">
        <authorList>
            <person name="Varghese N."/>
            <person name="Submissions S."/>
        </authorList>
    </citation>
    <scope>NUCLEOTIDE SEQUENCE [LARGE SCALE GENOMIC DNA]</scope>
    <source>
        <strain evidence="3">ATCC 25963</strain>
    </source>
</reference>
<dbReference type="InterPro" id="IPR050228">
    <property type="entry name" value="Carboxylesterase_BioH"/>
</dbReference>
<keyword evidence="3" id="KW-1185">Reference proteome</keyword>
<organism evidence="2 3">
    <name type="scientific">Nannocystis exedens</name>
    <dbReference type="NCBI Taxonomy" id="54"/>
    <lineage>
        <taxon>Bacteria</taxon>
        <taxon>Pseudomonadati</taxon>
        <taxon>Myxococcota</taxon>
        <taxon>Polyangia</taxon>
        <taxon>Nannocystales</taxon>
        <taxon>Nannocystaceae</taxon>
        <taxon>Nannocystis</taxon>
    </lineage>
</organism>
<dbReference type="AlphaFoldDB" id="A0A1I2EXW8"/>
<dbReference type="SUPFAM" id="SSF53474">
    <property type="entry name" value="alpha/beta-Hydrolases"/>
    <property type="match status" value="1"/>
</dbReference>
<gene>
    <name evidence="2" type="ORF">SAMN02745121_06297</name>
</gene>
<sequence>MATLTLPDGELYYEVHGSGPPLVFAHGLGGGFLSWWQQVPHFRRRFSCVVFSHRGFAPSKDASGQGPRKFVDDLDALLQHLHVTDVRLVGQSMGGWTCLGYALRRPEKVRALVMACTTGQVTTPEIDAAINRLRGRATAAFMKGVHPAAGERMVREQPAMHELYRGMDILGAADKRAIRDVLLGMRTVTARDLEGFEVPTLCLTADEDFVCAPDSVAHLARMLVGGRFIKVPETGHSIYWERPALFNQLVDEFLDSVE</sequence>
<dbReference type="OrthoDB" id="9785408at2"/>
<dbReference type="PANTHER" id="PTHR43194:SF2">
    <property type="entry name" value="PEROXISOMAL MEMBRANE PROTEIN LPX1"/>
    <property type="match status" value="1"/>
</dbReference>
<dbReference type="InterPro" id="IPR000073">
    <property type="entry name" value="AB_hydrolase_1"/>
</dbReference>